<dbReference type="STRING" id="22663.A0A2I0KZ75"/>
<dbReference type="AlphaFoldDB" id="A0A2I0KZ75"/>
<reference evidence="3 4" key="1">
    <citation type="submission" date="2017-11" db="EMBL/GenBank/DDBJ databases">
        <title>De-novo sequencing of pomegranate (Punica granatum L.) genome.</title>
        <authorList>
            <person name="Akparov Z."/>
            <person name="Amiraslanov A."/>
            <person name="Hajiyeva S."/>
            <person name="Abbasov M."/>
            <person name="Kaur K."/>
            <person name="Hamwieh A."/>
            <person name="Solovyev V."/>
            <person name="Salamov A."/>
            <person name="Braich B."/>
            <person name="Kosarev P."/>
            <person name="Mahmoud A."/>
            <person name="Hajiyev E."/>
            <person name="Babayeva S."/>
            <person name="Izzatullayeva V."/>
            <person name="Mammadov A."/>
            <person name="Mammadov A."/>
            <person name="Sharifova S."/>
            <person name="Ojaghi J."/>
            <person name="Eynullazada K."/>
            <person name="Bayramov B."/>
            <person name="Abdulazimova A."/>
            <person name="Shahmuradov I."/>
        </authorList>
    </citation>
    <scope>NUCLEOTIDE SEQUENCE [LARGE SCALE GENOMIC DNA]</scope>
    <source>
        <strain evidence="4">cv. AG2017</strain>
        <tissue evidence="3">Leaf</tissue>
    </source>
</reference>
<gene>
    <name evidence="3" type="ORF">CRG98_005840</name>
</gene>
<evidence type="ECO:0000313" key="4">
    <source>
        <dbReference type="Proteomes" id="UP000233551"/>
    </source>
</evidence>
<keyword evidence="4" id="KW-1185">Reference proteome</keyword>
<accession>A0A2I0KZ75</accession>
<dbReference type="PANTHER" id="PTHR32444">
    <property type="entry name" value="BULB-TYPE LECTIN DOMAIN-CONTAINING PROTEIN"/>
    <property type="match status" value="1"/>
</dbReference>
<evidence type="ECO:0000313" key="3">
    <source>
        <dbReference type="EMBL" id="PKI73769.1"/>
    </source>
</evidence>
<organism evidence="3 4">
    <name type="scientific">Punica granatum</name>
    <name type="common">Pomegranate</name>
    <dbReference type="NCBI Taxonomy" id="22663"/>
    <lineage>
        <taxon>Eukaryota</taxon>
        <taxon>Viridiplantae</taxon>
        <taxon>Streptophyta</taxon>
        <taxon>Embryophyta</taxon>
        <taxon>Tracheophyta</taxon>
        <taxon>Spermatophyta</taxon>
        <taxon>Magnoliopsida</taxon>
        <taxon>eudicotyledons</taxon>
        <taxon>Gunneridae</taxon>
        <taxon>Pentapetalae</taxon>
        <taxon>rosids</taxon>
        <taxon>malvids</taxon>
        <taxon>Myrtales</taxon>
        <taxon>Lythraceae</taxon>
        <taxon>Punica</taxon>
    </lineage>
</organism>
<comment type="caution">
    <text evidence="3">The sequence shown here is derived from an EMBL/GenBank/DDBJ whole genome shotgun (WGS) entry which is preliminary data.</text>
</comment>
<dbReference type="EMBL" id="PGOL01000253">
    <property type="protein sequence ID" value="PKI73769.1"/>
    <property type="molecule type" value="Genomic_DNA"/>
</dbReference>
<proteinExistence type="predicted"/>
<dbReference type="SUPFAM" id="SSF51110">
    <property type="entry name" value="alpha-D-mannose-specific plant lectins"/>
    <property type="match status" value="1"/>
</dbReference>
<keyword evidence="2" id="KW-1015">Disulfide bond</keyword>
<keyword evidence="1" id="KW-0732">Signal</keyword>
<name>A0A2I0KZ75_PUNGR</name>
<dbReference type="PANTHER" id="PTHR32444:SF63">
    <property type="entry name" value="G-TYPE LECTIN S-RECEPTOR-LIKE SERINE_THREONINE-PROTEIN KINASE RKS1"/>
    <property type="match status" value="1"/>
</dbReference>
<dbReference type="InterPro" id="IPR036426">
    <property type="entry name" value="Bulb-type_lectin_dom_sf"/>
</dbReference>
<evidence type="ECO:0000256" key="2">
    <source>
        <dbReference type="ARBA" id="ARBA00023157"/>
    </source>
</evidence>
<sequence>MGLSRYNNVSEQTVFWVANRDKPINDTYGFARSTPMETLSSTAAAVKLTPLSFDYPTDTLMAFMKLGLEWANGMDRFLTSWKSKDDPGPGNFTYRMDPTGYPQLFLFKNGDPCWRCMRWNRRSRSVELVPFDPKIKRTLHRLRREAARAQAGNMANRGNNNNQQNQLVQANVNDPAERPMEDFAIARAFANWSSIQSPAIQARTFEIKPFIMQMIQSSVTFRGTSNEDPHEHLSRLLDISDSFRPNGVLKDAVRLKLFQLSLRGKARTWLFIIAGWIDHQLG</sequence>
<evidence type="ECO:0000256" key="1">
    <source>
        <dbReference type="ARBA" id="ARBA00022729"/>
    </source>
</evidence>
<protein>
    <submittedName>
        <fullName evidence="3">Uncharacterized protein</fullName>
    </submittedName>
</protein>
<dbReference type="Proteomes" id="UP000233551">
    <property type="component" value="Unassembled WGS sequence"/>
</dbReference>